<proteinExistence type="predicted"/>
<organism evidence="1 2">
    <name type="scientific">Pristionchus mayeri</name>
    <dbReference type="NCBI Taxonomy" id="1317129"/>
    <lineage>
        <taxon>Eukaryota</taxon>
        <taxon>Metazoa</taxon>
        <taxon>Ecdysozoa</taxon>
        <taxon>Nematoda</taxon>
        <taxon>Chromadorea</taxon>
        <taxon>Rhabditida</taxon>
        <taxon>Rhabditina</taxon>
        <taxon>Diplogasteromorpha</taxon>
        <taxon>Diplogasteroidea</taxon>
        <taxon>Neodiplogasteridae</taxon>
        <taxon>Pristionchus</taxon>
    </lineage>
</organism>
<evidence type="ECO:0000313" key="1">
    <source>
        <dbReference type="EMBL" id="GMR51582.1"/>
    </source>
</evidence>
<sequence length="110" mass="12327">GNNSDECTSVHAQGGQLHSIVSANFGHGIASWIRCEIRGLQDGLFVESRSLPWLHDDSERAHNHPLLRGGAGSLPDWRAYSDDWNGKIIRHGTQRIRELAWQPWMSRSTG</sequence>
<dbReference type="EMBL" id="BTRK01000005">
    <property type="protein sequence ID" value="GMR51582.1"/>
    <property type="molecule type" value="Genomic_DNA"/>
</dbReference>
<feature type="non-terminal residue" evidence="1">
    <location>
        <position position="110"/>
    </location>
</feature>
<accession>A0AAN5I480</accession>
<reference evidence="2" key="1">
    <citation type="submission" date="2022-10" db="EMBL/GenBank/DDBJ databases">
        <title>Genome assembly of Pristionchus species.</title>
        <authorList>
            <person name="Yoshida K."/>
            <person name="Sommer R.J."/>
        </authorList>
    </citation>
    <scope>NUCLEOTIDE SEQUENCE [LARGE SCALE GENOMIC DNA]</scope>
    <source>
        <strain evidence="2">RS5460</strain>
    </source>
</reference>
<keyword evidence="2" id="KW-1185">Reference proteome</keyword>
<evidence type="ECO:0000313" key="2">
    <source>
        <dbReference type="Proteomes" id="UP001328107"/>
    </source>
</evidence>
<feature type="non-terminal residue" evidence="1">
    <location>
        <position position="1"/>
    </location>
</feature>
<name>A0AAN5I480_9BILA</name>
<gene>
    <name evidence="1" type="ORF">PMAYCL1PPCAC_21777</name>
</gene>
<comment type="caution">
    <text evidence="1">The sequence shown here is derived from an EMBL/GenBank/DDBJ whole genome shotgun (WGS) entry which is preliminary data.</text>
</comment>
<dbReference type="AlphaFoldDB" id="A0AAN5I480"/>
<dbReference type="Proteomes" id="UP001328107">
    <property type="component" value="Unassembled WGS sequence"/>
</dbReference>
<protein>
    <submittedName>
        <fullName evidence="1">Uncharacterized protein</fullName>
    </submittedName>
</protein>